<dbReference type="EMBL" id="CAJVCH010276844">
    <property type="protein sequence ID" value="CAG7734814.1"/>
    <property type="molecule type" value="Genomic_DNA"/>
</dbReference>
<protein>
    <submittedName>
        <fullName evidence="1">Uncharacterized protein</fullName>
    </submittedName>
</protein>
<accession>A0A8J2KGK8</accession>
<proteinExistence type="predicted"/>
<organism evidence="1 2">
    <name type="scientific">Allacma fusca</name>
    <dbReference type="NCBI Taxonomy" id="39272"/>
    <lineage>
        <taxon>Eukaryota</taxon>
        <taxon>Metazoa</taxon>
        <taxon>Ecdysozoa</taxon>
        <taxon>Arthropoda</taxon>
        <taxon>Hexapoda</taxon>
        <taxon>Collembola</taxon>
        <taxon>Symphypleona</taxon>
        <taxon>Sminthuridae</taxon>
        <taxon>Allacma</taxon>
    </lineage>
</organism>
<gene>
    <name evidence="1" type="ORF">AFUS01_LOCUS23182</name>
</gene>
<comment type="caution">
    <text evidence="1">The sequence shown here is derived from an EMBL/GenBank/DDBJ whole genome shotgun (WGS) entry which is preliminary data.</text>
</comment>
<sequence length="37" mass="3956">ASDDRTVDDDFELALISSGGVATTRSFQSRNHTGDLT</sequence>
<keyword evidence="2" id="KW-1185">Reference proteome</keyword>
<name>A0A8J2KGK8_9HEXA</name>
<dbReference type="Proteomes" id="UP000708208">
    <property type="component" value="Unassembled WGS sequence"/>
</dbReference>
<feature type="non-terminal residue" evidence="1">
    <location>
        <position position="1"/>
    </location>
</feature>
<reference evidence="1" key="1">
    <citation type="submission" date="2021-06" db="EMBL/GenBank/DDBJ databases">
        <authorList>
            <person name="Hodson N. C."/>
            <person name="Mongue J. A."/>
            <person name="Jaron S. K."/>
        </authorList>
    </citation>
    <scope>NUCLEOTIDE SEQUENCE</scope>
</reference>
<evidence type="ECO:0000313" key="2">
    <source>
        <dbReference type="Proteomes" id="UP000708208"/>
    </source>
</evidence>
<evidence type="ECO:0000313" key="1">
    <source>
        <dbReference type="EMBL" id="CAG7734814.1"/>
    </source>
</evidence>
<dbReference type="AlphaFoldDB" id="A0A8J2KGK8"/>